<organism evidence="2 3">
    <name type="scientific">Diversispora eburnea</name>
    <dbReference type="NCBI Taxonomy" id="1213867"/>
    <lineage>
        <taxon>Eukaryota</taxon>
        <taxon>Fungi</taxon>
        <taxon>Fungi incertae sedis</taxon>
        <taxon>Mucoromycota</taxon>
        <taxon>Glomeromycotina</taxon>
        <taxon>Glomeromycetes</taxon>
        <taxon>Diversisporales</taxon>
        <taxon>Diversisporaceae</taxon>
        <taxon>Diversispora</taxon>
    </lineage>
</organism>
<dbReference type="Proteomes" id="UP000789706">
    <property type="component" value="Unassembled WGS sequence"/>
</dbReference>
<sequence length="321" mass="36538">MGITSSKNSESKIPEYPHLTLSNFPKDDDGETITLSDGRKMGYKEYHYQHVLQNPIPFNQELEIENSENSKEFIILLIPGSPSSRLFYFTDDIKSFCKQKNIKKCSLISYSAGGPYGLAASYVLGKPPSPLNKKGKNKENRESKGGDIEFDSIIKKSAIISSVAPRDGPNLTSAMPIKFKLAWWLAKNAHGVLSAIAKYETNQFIRDPVKTGRESNWLPSDIETYENYPGVEEMFLTDGLEVYSRGQVETVCWEYSLWGKDWGFKLKDIVWYGEKDYTTTAAMGQYIAEQIEGCESHFAKERGHLLYFEIWDEVIEWLISN</sequence>
<evidence type="ECO:0000313" key="3">
    <source>
        <dbReference type="Proteomes" id="UP000789706"/>
    </source>
</evidence>
<dbReference type="SUPFAM" id="SSF53474">
    <property type="entry name" value="alpha/beta-Hydrolases"/>
    <property type="match status" value="1"/>
</dbReference>
<dbReference type="EMBL" id="CAJVPK010000172">
    <property type="protein sequence ID" value="CAG8466340.1"/>
    <property type="molecule type" value="Genomic_DNA"/>
</dbReference>
<feature type="region of interest" description="Disordered" evidence="1">
    <location>
        <begin position="1"/>
        <end position="25"/>
    </location>
</feature>
<evidence type="ECO:0000256" key="1">
    <source>
        <dbReference type="SAM" id="MobiDB-lite"/>
    </source>
</evidence>
<proteinExistence type="predicted"/>
<keyword evidence="3" id="KW-1185">Reference proteome</keyword>
<name>A0A9N8W003_9GLOM</name>
<gene>
    <name evidence="2" type="ORF">DEBURN_LOCUS2937</name>
</gene>
<comment type="caution">
    <text evidence="2">The sequence shown here is derived from an EMBL/GenBank/DDBJ whole genome shotgun (WGS) entry which is preliminary data.</text>
</comment>
<dbReference type="Gene3D" id="3.40.50.1820">
    <property type="entry name" value="alpha/beta hydrolase"/>
    <property type="match status" value="1"/>
</dbReference>
<protein>
    <submittedName>
        <fullName evidence="2">4545_t:CDS:1</fullName>
    </submittedName>
</protein>
<evidence type="ECO:0000313" key="2">
    <source>
        <dbReference type="EMBL" id="CAG8466340.1"/>
    </source>
</evidence>
<dbReference type="AlphaFoldDB" id="A0A9N8W003"/>
<accession>A0A9N8W003</accession>
<dbReference type="OrthoDB" id="294702at2759"/>
<reference evidence="2" key="1">
    <citation type="submission" date="2021-06" db="EMBL/GenBank/DDBJ databases">
        <authorList>
            <person name="Kallberg Y."/>
            <person name="Tangrot J."/>
            <person name="Rosling A."/>
        </authorList>
    </citation>
    <scope>NUCLEOTIDE SEQUENCE</scope>
    <source>
        <strain evidence="2">AZ414A</strain>
    </source>
</reference>
<dbReference type="InterPro" id="IPR029058">
    <property type="entry name" value="AB_hydrolase_fold"/>
</dbReference>